<protein>
    <recommendedName>
        <fullName evidence="1">Peptidase S9 prolyl oligopeptidase catalytic domain-containing protein</fullName>
    </recommendedName>
</protein>
<reference evidence="2" key="1">
    <citation type="submission" date="2021-01" db="EMBL/GenBank/DDBJ databases">
        <authorList>
            <consortium name="Genoscope - CEA"/>
            <person name="William W."/>
        </authorList>
    </citation>
    <scope>NUCLEOTIDE SEQUENCE</scope>
</reference>
<dbReference type="GO" id="GO:0006508">
    <property type="term" value="P:proteolysis"/>
    <property type="evidence" value="ECO:0007669"/>
    <property type="project" value="InterPro"/>
</dbReference>
<dbReference type="GO" id="GO:0008236">
    <property type="term" value="F:serine-type peptidase activity"/>
    <property type="evidence" value="ECO:0007669"/>
    <property type="project" value="InterPro"/>
</dbReference>
<dbReference type="PANTHER" id="PTHR12277">
    <property type="entry name" value="ALPHA/BETA HYDROLASE DOMAIN-CONTAINING PROTEIN"/>
    <property type="match status" value="1"/>
</dbReference>
<name>A0A8S1NQ42_PARPR</name>
<dbReference type="GO" id="GO:0008474">
    <property type="term" value="F:palmitoyl-(protein) hydrolase activity"/>
    <property type="evidence" value="ECO:0007669"/>
    <property type="project" value="TreeGrafter"/>
</dbReference>
<dbReference type="Proteomes" id="UP000688137">
    <property type="component" value="Unassembled WGS sequence"/>
</dbReference>
<sequence length="303" mass="34773">MQLKISVNFVELYLNQTPCGIGPLAALLFGVKMFQEKILYVPNIDGQQTSKQNPPNYRSPASRNLKYQPISIKHDSIELKGWFIQQEQSTQVPTLIFFHENAGNLGYRLDYFEKYYYNLKCNVVAVAYRGYDESTGSPNQIGIQKDAIAIIRYVFSSLEIDKNNVFIHGRSLGGAVAIYAANYFQDLKKEKIKAVILENTFTSINDVVNDLVPNLRVSNLLFSRNQWRSCDTIKNIKLPILFISSGQDELVSYNHMKTLIQKSENCQIKHEYHIAEGDHNGNWMKDEGAYFQNIQKFFQSITN</sequence>
<dbReference type="InterPro" id="IPR001375">
    <property type="entry name" value="Peptidase_S9_cat"/>
</dbReference>
<dbReference type="PANTHER" id="PTHR12277:SF81">
    <property type="entry name" value="PROTEIN ABHD13"/>
    <property type="match status" value="1"/>
</dbReference>
<feature type="domain" description="Peptidase S9 prolyl oligopeptidase catalytic" evidence="1">
    <location>
        <begin position="144"/>
        <end position="300"/>
    </location>
</feature>
<dbReference type="EMBL" id="CAJJDM010000093">
    <property type="protein sequence ID" value="CAD8092396.1"/>
    <property type="molecule type" value="Genomic_DNA"/>
</dbReference>
<keyword evidence="3" id="KW-1185">Reference proteome</keyword>
<dbReference type="GO" id="GO:0016020">
    <property type="term" value="C:membrane"/>
    <property type="evidence" value="ECO:0007669"/>
    <property type="project" value="TreeGrafter"/>
</dbReference>
<accession>A0A8S1NQ42</accession>
<evidence type="ECO:0000313" key="3">
    <source>
        <dbReference type="Proteomes" id="UP000688137"/>
    </source>
</evidence>
<dbReference type="AlphaFoldDB" id="A0A8S1NQ42"/>
<evidence type="ECO:0000259" key="1">
    <source>
        <dbReference type="Pfam" id="PF00326"/>
    </source>
</evidence>
<organism evidence="2 3">
    <name type="scientific">Paramecium primaurelia</name>
    <dbReference type="NCBI Taxonomy" id="5886"/>
    <lineage>
        <taxon>Eukaryota</taxon>
        <taxon>Sar</taxon>
        <taxon>Alveolata</taxon>
        <taxon>Ciliophora</taxon>
        <taxon>Intramacronucleata</taxon>
        <taxon>Oligohymenophorea</taxon>
        <taxon>Peniculida</taxon>
        <taxon>Parameciidae</taxon>
        <taxon>Paramecium</taxon>
    </lineage>
</organism>
<dbReference type="Pfam" id="PF00326">
    <property type="entry name" value="Peptidase_S9"/>
    <property type="match status" value="1"/>
</dbReference>
<comment type="caution">
    <text evidence="2">The sequence shown here is derived from an EMBL/GenBank/DDBJ whole genome shotgun (WGS) entry which is preliminary data.</text>
</comment>
<gene>
    <name evidence="2" type="ORF">PPRIM_AZ9-3.1.T0900166</name>
</gene>
<proteinExistence type="predicted"/>
<evidence type="ECO:0000313" key="2">
    <source>
        <dbReference type="EMBL" id="CAD8092396.1"/>
    </source>
</evidence>
<dbReference type="OMA" id="IAQVFYK"/>